<dbReference type="KEGG" id="aoi:AORI_4555"/>
<dbReference type="GO" id="GO:0043531">
    <property type="term" value="F:ADP binding"/>
    <property type="evidence" value="ECO:0007669"/>
    <property type="project" value="InterPro"/>
</dbReference>
<dbReference type="Proteomes" id="UP000013968">
    <property type="component" value="Chromosome"/>
</dbReference>
<accession>R4SUT4</accession>
<keyword evidence="4" id="KW-1185">Reference proteome</keyword>
<evidence type="ECO:0000256" key="1">
    <source>
        <dbReference type="SAM" id="MobiDB-lite"/>
    </source>
</evidence>
<dbReference type="Gene3D" id="3.30.70.1230">
    <property type="entry name" value="Nucleotide cyclase"/>
    <property type="match status" value="1"/>
</dbReference>
<gene>
    <name evidence="3" type="ORF">AORI_4555</name>
</gene>
<dbReference type="PATRIC" id="fig|1156913.3.peg.4631"/>
<feature type="compositionally biased region" description="Low complexity" evidence="1">
    <location>
        <begin position="257"/>
        <end position="274"/>
    </location>
</feature>
<feature type="region of interest" description="Disordered" evidence="1">
    <location>
        <begin position="946"/>
        <end position="969"/>
    </location>
</feature>
<dbReference type="InterPro" id="IPR029787">
    <property type="entry name" value="Nucleotide_cyclase"/>
</dbReference>
<dbReference type="Pfam" id="PF00931">
    <property type="entry name" value="NB-ARC"/>
    <property type="match status" value="1"/>
</dbReference>
<dbReference type="SUPFAM" id="SSF52540">
    <property type="entry name" value="P-loop containing nucleoside triphosphate hydrolases"/>
    <property type="match status" value="1"/>
</dbReference>
<feature type="region of interest" description="Disordered" evidence="1">
    <location>
        <begin position="1"/>
        <end position="22"/>
    </location>
</feature>
<dbReference type="AlphaFoldDB" id="R4SUT4"/>
<evidence type="ECO:0000313" key="4">
    <source>
        <dbReference type="Proteomes" id="UP000013968"/>
    </source>
</evidence>
<dbReference type="PANTHER" id="PTHR47691">
    <property type="entry name" value="REGULATOR-RELATED"/>
    <property type="match status" value="1"/>
</dbReference>
<dbReference type="InterPro" id="IPR019734">
    <property type="entry name" value="TPR_rpt"/>
</dbReference>
<reference evidence="3 4" key="1">
    <citation type="journal article" date="2013" name="BMC Genomics">
        <title>ContigScape: a Cytoscape plugin facilitating microbial genome gap closing.</title>
        <authorList>
            <person name="Tang B."/>
            <person name="Wang Q."/>
            <person name="Yang M."/>
            <person name="Xie F."/>
            <person name="Zhu Y."/>
            <person name="Zhuo Y."/>
            <person name="Wang S."/>
            <person name="Gao H."/>
            <person name="Ding X."/>
            <person name="Zhang L."/>
            <person name="Zhao G."/>
            <person name="Zheng H."/>
        </authorList>
    </citation>
    <scope>NUCLEOTIDE SEQUENCE [LARGE SCALE GENOMIC DNA]</scope>
    <source>
        <strain evidence="3 4">HCCB10007</strain>
    </source>
</reference>
<dbReference type="PRINTS" id="PR00364">
    <property type="entry name" value="DISEASERSIST"/>
</dbReference>
<dbReference type="InterPro" id="IPR002182">
    <property type="entry name" value="NB-ARC"/>
</dbReference>
<dbReference type="SMART" id="SM00028">
    <property type="entry name" value="TPR"/>
    <property type="match status" value="5"/>
</dbReference>
<dbReference type="Gene3D" id="3.40.50.300">
    <property type="entry name" value="P-loop containing nucleotide triphosphate hydrolases"/>
    <property type="match status" value="1"/>
</dbReference>
<feature type="domain" description="NB-ARC" evidence="2">
    <location>
        <begin position="313"/>
        <end position="464"/>
    </location>
</feature>
<dbReference type="SUPFAM" id="SSF48452">
    <property type="entry name" value="TPR-like"/>
    <property type="match status" value="1"/>
</dbReference>
<organism evidence="3 4">
    <name type="scientific">Amycolatopsis keratiniphila</name>
    <dbReference type="NCBI Taxonomy" id="129921"/>
    <lineage>
        <taxon>Bacteria</taxon>
        <taxon>Bacillati</taxon>
        <taxon>Actinomycetota</taxon>
        <taxon>Actinomycetes</taxon>
        <taxon>Pseudonocardiales</taxon>
        <taxon>Pseudonocardiaceae</taxon>
        <taxon>Amycolatopsis</taxon>
        <taxon>Amycolatopsis japonica group</taxon>
    </lineage>
</organism>
<dbReference type="Gene3D" id="1.25.40.10">
    <property type="entry name" value="Tetratricopeptide repeat domain"/>
    <property type="match status" value="1"/>
</dbReference>
<feature type="compositionally biased region" description="Basic residues" evidence="1">
    <location>
        <begin position="12"/>
        <end position="22"/>
    </location>
</feature>
<evidence type="ECO:0000313" key="3">
    <source>
        <dbReference type="EMBL" id="AGM07139.1"/>
    </source>
</evidence>
<dbReference type="HOGENOM" id="CLU_004665_2_1_11"/>
<dbReference type="InterPro" id="IPR027417">
    <property type="entry name" value="P-loop_NTPase"/>
</dbReference>
<feature type="region of interest" description="Disordered" evidence="1">
    <location>
        <begin position="247"/>
        <end position="275"/>
    </location>
</feature>
<sequence length="969" mass="106178">MNVRSLELPPRRVSHRGQRRRRPTFHPRRLWRPWFPLSRHCSLETLVWQPREGTAMMARRGSRHHLIVVADVEKFGDRHRTVLHQQAVRNGLYDVMETAFTLAGMAWEECYREDRGDSVFALVPGETDKGAFLEAALPMLVTRLRVHNDTHPEVQRIRLRVALHAGEVGYDEHGVTSSSLTLAFRLCDAPPLKTALSASPGVLAVIASDWLFDDVVRHTPAAAPATWRPVPIQVKEAATTAWITLPDHPYPADADPRTSGTRTASAGRSRAGAADVVPRQLPGAVRDFTGRAEHLAALDALLPPVPDKYEEQPQSVVITAVDGAGGMGKTTLALHWAHRIQHRFPDGTLHVNLRGYGPGDPATPAEALGGFLRTLGIAARAIPADVEMQSGLLRSMLAGKRVLMVLDNAQNAEQVRPLLPGTAGCMVVITSRDSLTGLVVTDAAHRLTLDLLTPPEALDLVSGILGSERASAERGAVDELVRLCTRLPLALRVAASRAAVHPHMTVAEVVSELADDRTRLDVLSEFADERAAVRAVFDWSYRRLPAVQARLFRRLGLHPGPDLSLPAAAALAGLSPADTRPLLAAVADAHLIEPVAGGRYRFHDLLRTYAADQALHHDTSGDLDRARGAVLTWYIHTAHAADRKLYPAQTRPRDVVPKPAHPYPIDDSDHALAWLTTERDNLIAALHYADERQLDRQTISLTIACTFTATTDSWQTWIDIVTVGLMAARRVGDHTQEAHLLAHRGSAATYLHQWEQAAADLDRVETMVRDLGDEELRVWVLNDQGLLLLKQGRHEDALWYLDEALPLSRDIDTGRAEAVVEGNLSAAYTSLGRYRQALDHGQRGLFLRRKAGDRAGESGALTDVARAQQGLGNHETAITLCREAITLGRRIGVSRDESIATPLDVLATSLHHLGHQSEAIACWQESATIHDDHGLPHNATDVRQRLRDAQNRPDAALTPASVLPDVGTE</sequence>
<evidence type="ECO:0000259" key="2">
    <source>
        <dbReference type="Pfam" id="PF00931"/>
    </source>
</evidence>
<protein>
    <submittedName>
        <fullName evidence="3">TPR repeat-containing protein</fullName>
    </submittedName>
</protein>
<dbReference type="InterPro" id="IPR011990">
    <property type="entry name" value="TPR-like_helical_dom_sf"/>
</dbReference>
<name>R4SUT4_9PSEU</name>
<dbReference type="PANTHER" id="PTHR47691:SF3">
    <property type="entry name" value="HTH-TYPE TRANSCRIPTIONAL REGULATOR RV0890C-RELATED"/>
    <property type="match status" value="1"/>
</dbReference>
<dbReference type="Pfam" id="PF13424">
    <property type="entry name" value="TPR_12"/>
    <property type="match status" value="1"/>
</dbReference>
<dbReference type="EMBL" id="CP003410">
    <property type="protein sequence ID" value="AGM07139.1"/>
    <property type="molecule type" value="Genomic_DNA"/>
</dbReference>
<proteinExistence type="predicted"/>